<feature type="compositionally biased region" description="Acidic residues" evidence="3">
    <location>
        <begin position="583"/>
        <end position="593"/>
    </location>
</feature>
<gene>
    <name evidence="5" type="primary">ITPRID2</name>
</gene>
<feature type="compositionally biased region" description="Polar residues" evidence="3">
    <location>
        <begin position="796"/>
        <end position="808"/>
    </location>
</feature>
<dbReference type="STRING" id="30732.ENSOMEP00000030730"/>
<feature type="compositionally biased region" description="Polar residues" evidence="3">
    <location>
        <begin position="481"/>
        <end position="492"/>
    </location>
</feature>
<feature type="domain" description="ITPR-interacting" evidence="4">
    <location>
        <begin position="142"/>
        <end position="305"/>
    </location>
</feature>
<dbReference type="InterPro" id="IPR043444">
    <property type="entry name" value="TESPA1-like"/>
</dbReference>
<feature type="compositionally biased region" description="Basic and acidic residues" evidence="3">
    <location>
        <begin position="1147"/>
        <end position="1171"/>
    </location>
</feature>
<feature type="compositionally biased region" description="Polar residues" evidence="3">
    <location>
        <begin position="367"/>
        <end position="391"/>
    </location>
</feature>
<dbReference type="Proteomes" id="UP000261560">
    <property type="component" value="Unplaced"/>
</dbReference>
<feature type="compositionally biased region" description="Polar residues" evidence="3">
    <location>
        <begin position="321"/>
        <end position="337"/>
    </location>
</feature>
<feature type="region of interest" description="Disordered" evidence="3">
    <location>
        <begin position="657"/>
        <end position="692"/>
    </location>
</feature>
<feature type="coiled-coil region" evidence="2">
    <location>
        <begin position="1022"/>
        <end position="1053"/>
    </location>
</feature>
<dbReference type="OMA" id="PGTPPMH"/>
<evidence type="ECO:0000256" key="1">
    <source>
        <dbReference type="ARBA" id="ARBA00023054"/>
    </source>
</evidence>
<organism evidence="5 6">
    <name type="scientific">Oryzias melastigma</name>
    <name type="common">Marine medaka</name>
    <dbReference type="NCBI Taxonomy" id="30732"/>
    <lineage>
        <taxon>Eukaryota</taxon>
        <taxon>Metazoa</taxon>
        <taxon>Chordata</taxon>
        <taxon>Craniata</taxon>
        <taxon>Vertebrata</taxon>
        <taxon>Euteleostomi</taxon>
        <taxon>Actinopterygii</taxon>
        <taxon>Neopterygii</taxon>
        <taxon>Teleostei</taxon>
        <taxon>Neoteleostei</taxon>
        <taxon>Acanthomorphata</taxon>
        <taxon>Ovalentaria</taxon>
        <taxon>Atherinomorphae</taxon>
        <taxon>Beloniformes</taxon>
        <taxon>Adrianichthyidae</taxon>
        <taxon>Oryziinae</taxon>
        <taxon>Oryzias</taxon>
    </lineage>
</organism>
<feature type="compositionally biased region" description="Polar residues" evidence="3">
    <location>
        <begin position="1125"/>
        <end position="1135"/>
    </location>
</feature>
<proteinExistence type="predicted"/>
<feature type="region of interest" description="Disordered" evidence="3">
    <location>
        <begin position="724"/>
        <end position="789"/>
    </location>
</feature>
<dbReference type="InterPro" id="IPR029326">
    <property type="entry name" value="SSFA2_C"/>
</dbReference>
<dbReference type="SMART" id="SM01257">
    <property type="entry name" value="KRAP_IP3R_bind"/>
    <property type="match status" value="1"/>
</dbReference>
<reference evidence="5" key="2">
    <citation type="submission" date="2025-09" db="UniProtKB">
        <authorList>
            <consortium name="Ensembl"/>
        </authorList>
    </citation>
    <scope>IDENTIFICATION</scope>
</reference>
<feature type="compositionally biased region" description="Low complexity" evidence="3">
    <location>
        <begin position="677"/>
        <end position="692"/>
    </location>
</feature>
<dbReference type="InterPro" id="IPR029325">
    <property type="entry name" value="ITPR-bd"/>
</dbReference>
<evidence type="ECO:0000256" key="2">
    <source>
        <dbReference type="SAM" id="Coils"/>
    </source>
</evidence>
<feature type="compositionally biased region" description="Polar residues" evidence="3">
    <location>
        <begin position="568"/>
        <end position="580"/>
    </location>
</feature>
<accession>A0A3B3DMY8</accession>
<feature type="compositionally biased region" description="Basic and acidic residues" evidence="3">
    <location>
        <begin position="1113"/>
        <end position="1124"/>
    </location>
</feature>
<dbReference type="RefSeq" id="XP_024142522.1">
    <property type="nucleotide sequence ID" value="XM_024286754.2"/>
</dbReference>
<feature type="compositionally biased region" description="Basic and acidic residues" evidence="3">
    <location>
        <begin position="468"/>
        <end position="480"/>
    </location>
</feature>
<feature type="compositionally biased region" description="Polar residues" evidence="3">
    <location>
        <begin position="610"/>
        <end position="620"/>
    </location>
</feature>
<evidence type="ECO:0000313" key="5">
    <source>
        <dbReference type="Ensembl" id="ENSOMEP00000030730.1"/>
    </source>
</evidence>
<feature type="region of interest" description="Disordered" evidence="3">
    <location>
        <begin position="305"/>
        <end position="631"/>
    </location>
</feature>
<evidence type="ECO:0000256" key="3">
    <source>
        <dbReference type="SAM" id="MobiDB-lite"/>
    </source>
</evidence>
<dbReference type="GO" id="GO:0005102">
    <property type="term" value="F:signaling receptor binding"/>
    <property type="evidence" value="ECO:0007669"/>
    <property type="project" value="InterPro"/>
</dbReference>
<evidence type="ECO:0000313" key="6">
    <source>
        <dbReference type="Proteomes" id="UP000261560"/>
    </source>
</evidence>
<dbReference type="AlphaFoldDB" id="A0A3B3DMY8"/>
<dbReference type="Ensembl" id="ENSOMET00000021389.1">
    <property type="protein sequence ID" value="ENSOMEP00000030730.1"/>
    <property type="gene ID" value="ENSOMEG00000015153.1"/>
</dbReference>
<evidence type="ECO:0000259" key="4">
    <source>
        <dbReference type="SMART" id="SM01257"/>
    </source>
</evidence>
<dbReference type="PANTHER" id="PTHR17469:SF11">
    <property type="entry name" value="PROTEIN ITPRID2"/>
    <property type="match status" value="1"/>
</dbReference>
<dbReference type="Pfam" id="PF14723">
    <property type="entry name" value="SSFA2_C"/>
    <property type="match status" value="1"/>
</dbReference>
<dbReference type="GeneTree" id="ENSGT00940000158532"/>
<protein>
    <submittedName>
        <fullName evidence="5">ITPR interacting domain containing 2</fullName>
    </submittedName>
</protein>
<feature type="compositionally biased region" description="Polar residues" evidence="3">
    <location>
        <begin position="33"/>
        <end position="43"/>
    </location>
</feature>
<sequence length="1228" mass="135269">MESRVVVGMENTITPQEPAVKPPIMARDRRQAWAQSRDSTGQRSKLEQPDRQKAPPIQKNGHTETPSEQPGQVPNKIATWLNECTSNGASLDDQTASPSRGALKNGCSFEDDLSLGAEANHLQNKNNTVHSSFDVANHKRNQYKTKGSMNSTGSGKSSTVSSISELLELYEEDPIITLLNLGFGQEEPDLSMRVPSRFLSSTSSARGIDTKVYLAAQQQRMEMENPNYALTSRFRQIQVLTTVANEFFQLYSQVSGQPVQQISMPEQGGVGKESVGGFEASPLLKKNNSAQAAAKVLLRKISKPSMLLSPNKPEDAHSALQPRQQTPPNHTLTNGHTRSAPAQEGRVSVLPTVEEKTGGSEEADQLIDTSPEQSSTAAEHQLESANPSSAQHRADVEEPQPASEENSSSCSPEEDLSTLTSPPLAKRPSNNTDSFEIEEISAKEDVTHKRNELSRSESQQSDSSGFVEFKKERSDSRDSETTVTSQPSQDVTTPHALDQPAFDLPSGRKDAVESADPINPDESSSSTQEAAGDATSELVLQIGVDQLLTSTVDPETSELEKTEAEGNSDPNTEMDTSQSMPVFEEELQQELEPAENLSVGSQEQHHTENSIENVTDNEPSTPKADDEPIIEPIKCENPGLLHHEGPSSPVFRALTRAKQRQNTIASQSAASRRGRRGFPLQRSSSLPSSLISPSRVVSSVRIQLGHDTAFCSPPSFTYKFVPEGTEEKEVPDNEEETESGQRTCVSTLYIKPPFKTPSGLSPKRPGSSSSLCSISPSPDQEDSTQSVPKWSRLSQQAPITHPNPQSRSLGPPWFPIPSPTPGSIPYSSPIFHQHHPPYYSPPHRLNPFPTLDPYSSQASPSIPATSSLSLDSRCYCDSPLGYRTPPTHPQSYNYPYRTLPFAVNAYPPFSRYPASEPGLHQSFTPPAAPGPGYHPPNTEIQLRRVLHDIRETVHQLSQSRVNSPDLFGEHKAAYGHQPLEEFQQKRRSLNVFRRQMMDLELSIMRQQAPVYNHMSPADRLEAEQLQSLRSAVREELQELEQQMEDRLMELTQHLCHRGLHRGDSVDSFSSVSALRAMEPMSDLLREQYSLRSELEYNAPSPSPSPSTRSSSPVRERLYGERGDGTQKQYRASINLTPMPPPRPNASTEREEVDQGRDAEGVEEGKAGKEEAASEEEGATEALKGENLQQIIREIRESMAQEIRREIYSELLSAVSPRGSALSAKQQPL</sequence>
<feature type="compositionally biased region" description="Low complexity" evidence="3">
    <location>
        <begin position="765"/>
        <end position="778"/>
    </location>
</feature>
<keyword evidence="6" id="KW-1185">Reference proteome</keyword>
<feature type="region of interest" description="Disordered" evidence="3">
    <location>
        <begin position="1095"/>
        <end position="1184"/>
    </location>
</feature>
<feature type="region of interest" description="Disordered" evidence="3">
    <location>
        <begin position="1"/>
        <end position="73"/>
    </location>
</feature>
<feature type="compositionally biased region" description="Basic and acidic residues" evidence="3">
    <location>
        <begin position="44"/>
        <end position="53"/>
    </location>
</feature>
<feature type="compositionally biased region" description="Basic and acidic residues" evidence="3">
    <location>
        <begin position="440"/>
        <end position="455"/>
    </location>
</feature>
<dbReference type="PANTHER" id="PTHR17469">
    <property type="entry name" value="SPERM SPECIFIC ANTIGEN 2-RELATED"/>
    <property type="match status" value="1"/>
</dbReference>
<name>A0A3B3DMY8_ORYME</name>
<keyword evidence="1 2" id="KW-0175">Coiled coil</keyword>
<reference evidence="5" key="1">
    <citation type="submission" date="2025-08" db="UniProtKB">
        <authorList>
            <consortium name="Ensembl"/>
        </authorList>
    </citation>
    <scope>IDENTIFICATION</scope>
</reference>
<feature type="compositionally biased region" description="Polar residues" evidence="3">
    <location>
        <begin position="63"/>
        <end position="72"/>
    </location>
</feature>
<feature type="region of interest" description="Disordered" evidence="3">
    <location>
        <begin position="796"/>
        <end position="815"/>
    </location>
</feature>
<dbReference type="PaxDb" id="30732-ENSOMEP00000030730"/>
<dbReference type="GeneID" id="112155238"/>
<dbReference type="Pfam" id="PF14722">
    <property type="entry name" value="KRAP_IP3R_bind"/>
    <property type="match status" value="1"/>
</dbReference>